<dbReference type="EMBL" id="JAPOHD010000066">
    <property type="protein sequence ID" value="MCY1723049.1"/>
    <property type="molecule type" value="Genomic_DNA"/>
</dbReference>
<dbReference type="InterPro" id="IPR003423">
    <property type="entry name" value="OMP_efflux"/>
</dbReference>
<sequence>METKTILLLIILTIPFFGKTQQAETAKIWRLNDCVEYALTQNIQVRQSILTNASNEVNKEQAQAQLLPSVSASARQNWTWSKLEDASTGASSFEGSNNRSMSINSNVTIYNGLRLKNLIKQAELDLQAGLYDSETIKESITISILNAFLQVVAYEENVKNAQNQVDATTDQLALADARLQAGIISKSDYLQVKSQLATEKLTLANAQSQYAISKISLMQLMELPVDENFAIDRPVLDQDINQNLTPIAAEVYAVALGIRPQIKSTEYQKESAALNEKISRGSYFPTVSANAGLSSGFSSSMGEMGDQVTPTIGLSVSIPIFQNKQVKSSVAQAKIGYQSAELNELNTKNELRKDIEQACVDVISAQIEYEASLESYDSYVESYALAEEKFNNGLINSVDFLFEKTNLITSESDLLQSKFNLIFSYKILDFYQGNPITL</sequence>
<keyword evidence="8" id="KW-0175">Coiled coil</keyword>
<dbReference type="GO" id="GO:0015562">
    <property type="term" value="F:efflux transmembrane transporter activity"/>
    <property type="evidence" value="ECO:0007669"/>
    <property type="project" value="InterPro"/>
</dbReference>
<comment type="subcellular location">
    <subcellularLocation>
        <location evidence="1">Cell outer membrane</location>
    </subcellularLocation>
</comment>
<dbReference type="GO" id="GO:0015288">
    <property type="term" value="F:porin activity"/>
    <property type="evidence" value="ECO:0007669"/>
    <property type="project" value="TreeGrafter"/>
</dbReference>
<dbReference type="Pfam" id="PF02321">
    <property type="entry name" value="OEP"/>
    <property type="match status" value="2"/>
</dbReference>
<keyword evidence="6" id="KW-0472">Membrane</keyword>
<evidence type="ECO:0000313" key="9">
    <source>
        <dbReference type="EMBL" id="MCY1723049.1"/>
    </source>
</evidence>
<dbReference type="Proteomes" id="UP001145087">
    <property type="component" value="Unassembled WGS sequence"/>
</dbReference>
<accession>A0A9X3F9J2</accession>
<keyword evidence="3" id="KW-0813">Transport</keyword>
<evidence type="ECO:0000313" key="10">
    <source>
        <dbReference type="Proteomes" id="UP001145087"/>
    </source>
</evidence>
<keyword evidence="7" id="KW-0998">Cell outer membrane</keyword>
<comment type="caution">
    <text evidence="9">The sequence shown here is derived from an EMBL/GenBank/DDBJ whole genome shotgun (WGS) entry which is preliminary data.</text>
</comment>
<evidence type="ECO:0000256" key="3">
    <source>
        <dbReference type="ARBA" id="ARBA00022448"/>
    </source>
</evidence>
<dbReference type="PANTHER" id="PTHR30026">
    <property type="entry name" value="OUTER MEMBRANE PROTEIN TOLC"/>
    <property type="match status" value="1"/>
</dbReference>
<dbReference type="PANTHER" id="PTHR30026:SF20">
    <property type="entry name" value="OUTER MEMBRANE PROTEIN TOLC"/>
    <property type="match status" value="1"/>
</dbReference>
<evidence type="ECO:0000256" key="4">
    <source>
        <dbReference type="ARBA" id="ARBA00022452"/>
    </source>
</evidence>
<dbReference type="GO" id="GO:1990281">
    <property type="term" value="C:efflux pump complex"/>
    <property type="evidence" value="ECO:0007669"/>
    <property type="project" value="TreeGrafter"/>
</dbReference>
<dbReference type="RefSeq" id="WP_343335374.1">
    <property type="nucleotide sequence ID" value="NZ_JAPOHD010000066.1"/>
</dbReference>
<dbReference type="AlphaFoldDB" id="A0A9X3F9J2"/>
<evidence type="ECO:0000256" key="5">
    <source>
        <dbReference type="ARBA" id="ARBA00022692"/>
    </source>
</evidence>
<comment type="similarity">
    <text evidence="2">Belongs to the outer membrane factor (OMF) (TC 1.B.17) family.</text>
</comment>
<dbReference type="GO" id="GO:0009279">
    <property type="term" value="C:cell outer membrane"/>
    <property type="evidence" value="ECO:0007669"/>
    <property type="project" value="UniProtKB-SubCell"/>
</dbReference>
<reference evidence="9" key="1">
    <citation type="submission" date="2022-11" db="EMBL/GenBank/DDBJ databases">
        <title>Marilongibacter aestuarii gen. nov., sp. nov., isolated from tidal flat sediment.</title>
        <authorList>
            <person name="Jiayan W."/>
        </authorList>
    </citation>
    <scope>NUCLEOTIDE SEQUENCE</scope>
    <source>
        <strain evidence="9">Z1-6</strain>
    </source>
</reference>
<evidence type="ECO:0000256" key="8">
    <source>
        <dbReference type="SAM" id="Coils"/>
    </source>
</evidence>
<organism evidence="9 10">
    <name type="scientific">Draconibacterium aestuarii</name>
    <dbReference type="NCBI Taxonomy" id="2998507"/>
    <lineage>
        <taxon>Bacteria</taxon>
        <taxon>Pseudomonadati</taxon>
        <taxon>Bacteroidota</taxon>
        <taxon>Bacteroidia</taxon>
        <taxon>Marinilabiliales</taxon>
        <taxon>Prolixibacteraceae</taxon>
        <taxon>Draconibacterium</taxon>
    </lineage>
</organism>
<name>A0A9X3F9J2_9BACT</name>
<evidence type="ECO:0000256" key="2">
    <source>
        <dbReference type="ARBA" id="ARBA00007613"/>
    </source>
</evidence>
<proteinExistence type="inferred from homology"/>
<keyword evidence="10" id="KW-1185">Reference proteome</keyword>
<dbReference type="SUPFAM" id="SSF56954">
    <property type="entry name" value="Outer membrane efflux proteins (OEP)"/>
    <property type="match status" value="1"/>
</dbReference>
<evidence type="ECO:0000256" key="1">
    <source>
        <dbReference type="ARBA" id="ARBA00004442"/>
    </source>
</evidence>
<dbReference type="Gene3D" id="1.20.1600.10">
    <property type="entry name" value="Outer membrane efflux proteins (OEP)"/>
    <property type="match status" value="1"/>
</dbReference>
<keyword evidence="5" id="KW-0812">Transmembrane</keyword>
<dbReference type="InterPro" id="IPR051906">
    <property type="entry name" value="TolC-like"/>
</dbReference>
<protein>
    <submittedName>
        <fullName evidence="9">TolC family protein</fullName>
    </submittedName>
</protein>
<keyword evidence="4" id="KW-1134">Transmembrane beta strand</keyword>
<feature type="coiled-coil region" evidence="8">
    <location>
        <begin position="144"/>
        <end position="178"/>
    </location>
</feature>
<evidence type="ECO:0000256" key="6">
    <source>
        <dbReference type="ARBA" id="ARBA00023136"/>
    </source>
</evidence>
<evidence type="ECO:0000256" key="7">
    <source>
        <dbReference type="ARBA" id="ARBA00023237"/>
    </source>
</evidence>
<gene>
    <name evidence="9" type="ORF">OU798_22060</name>
</gene>